<feature type="transmembrane region" description="Helical" evidence="1">
    <location>
        <begin position="12"/>
        <end position="29"/>
    </location>
</feature>
<evidence type="ECO:0000256" key="1">
    <source>
        <dbReference type="SAM" id="Phobius"/>
    </source>
</evidence>
<evidence type="ECO:0000313" key="3">
    <source>
        <dbReference type="Proteomes" id="UP000034704"/>
    </source>
</evidence>
<keyword evidence="1" id="KW-1133">Transmembrane helix</keyword>
<organism evidence="2 3">
    <name type="scientific">Candidatus Nomurabacteria bacterium GW2011_GWC2_42_20</name>
    <dbReference type="NCBI Taxonomy" id="1618756"/>
    <lineage>
        <taxon>Bacteria</taxon>
        <taxon>Candidatus Nomuraibacteriota</taxon>
    </lineage>
</organism>
<keyword evidence="1" id="KW-0812">Transmembrane</keyword>
<reference evidence="2 3" key="1">
    <citation type="journal article" date="2015" name="Nature">
        <title>rRNA introns, odd ribosomes, and small enigmatic genomes across a large radiation of phyla.</title>
        <authorList>
            <person name="Brown C.T."/>
            <person name="Hug L.A."/>
            <person name="Thomas B.C."/>
            <person name="Sharon I."/>
            <person name="Castelle C.J."/>
            <person name="Singh A."/>
            <person name="Wilkins M.J."/>
            <person name="Williams K.H."/>
            <person name="Banfield J.F."/>
        </authorList>
    </citation>
    <scope>NUCLEOTIDE SEQUENCE [LARGE SCALE GENOMIC DNA]</scope>
</reference>
<gene>
    <name evidence="2" type="ORF">UV12_C0001G0110</name>
</gene>
<dbReference type="EMBL" id="LCDG01000001">
    <property type="protein sequence ID" value="KKS48415.1"/>
    <property type="molecule type" value="Genomic_DNA"/>
</dbReference>
<dbReference type="Proteomes" id="UP000034704">
    <property type="component" value="Unassembled WGS sequence"/>
</dbReference>
<dbReference type="AlphaFoldDB" id="A0A0G0ZI58"/>
<protein>
    <submittedName>
        <fullName evidence="2">Uncharacterized protein</fullName>
    </submittedName>
</protein>
<comment type="caution">
    <text evidence="2">The sequence shown here is derived from an EMBL/GenBank/DDBJ whole genome shotgun (WGS) entry which is preliminary data.</text>
</comment>
<name>A0A0G0ZI58_9BACT</name>
<proteinExistence type="predicted"/>
<sequence>MNMILKKKRTLQATTLVVIFIIVLVYIIYAQKINRGLPHQLNKAGIHITGIENFNAKEISDNRILAVNNNDDVIKIETIQKTTKDFANEYIQKEITLIESFFEPQLPPYPEFLTQESACDEKYKPVTQKSHYGEHLIMYAGERFGYGVCVDNLIKYRATLGYFYCDDTNMLFKMQYFTDKDASVEKLNNFNNSFVCK</sequence>
<accession>A0A0G0ZI58</accession>
<keyword evidence="1" id="KW-0472">Membrane</keyword>
<evidence type="ECO:0000313" key="2">
    <source>
        <dbReference type="EMBL" id="KKS48415.1"/>
    </source>
</evidence>